<dbReference type="NCBIfam" id="TIGR00002">
    <property type="entry name" value="S16"/>
    <property type="match status" value="1"/>
</dbReference>
<dbReference type="InterPro" id="IPR000307">
    <property type="entry name" value="Ribosomal_bS16"/>
</dbReference>
<dbReference type="SUPFAM" id="SSF54565">
    <property type="entry name" value="Ribosomal protein S16"/>
    <property type="match status" value="1"/>
</dbReference>
<name>A0A1C9CFM5_9FLOR</name>
<dbReference type="GeneID" id="29074210"/>
<sequence>MLRLRFKRTGRKKLPSYRFVITDSRKRRDGRPSAEIGFYNPITKKIKIDFKMVSQRLAQGMQLTKPVKLVLKRFKILF</sequence>
<dbReference type="EMBL" id="KX284723">
    <property type="protein sequence ID" value="AOM67198.1"/>
    <property type="molecule type" value="Genomic_DNA"/>
</dbReference>
<dbReference type="GO" id="GO:0015935">
    <property type="term" value="C:small ribosomal subunit"/>
    <property type="evidence" value="ECO:0007669"/>
    <property type="project" value="TreeGrafter"/>
</dbReference>
<dbReference type="AlphaFoldDB" id="A0A1C9CFM5"/>
<dbReference type="RefSeq" id="YP_009297654.1">
    <property type="nucleotide sequence ID" value="NC_031177.1"/>
</dbReference>
<proteinExistence type="inferred from homology"/>
<evidence type="ECO:0000256" key="3">
    <source>
        <dbReference type="ARBA" id="ARBA00023274"/>
    </source>
</evidence>
<protein>
    <submittedName>
        <fullName evidence="4">Ribosomal protein S16</fullName>
    </submittedName>
</protein>
<comment type="similarity">
    <text evidence="1">Belongs to the bacterial ribosomal protein bS16 family.</text>
</comment>
<accession>A0A1C9CFM5</accession>
<evidence type="ECO:0000256" key="2">
    <source>
        <dbReference type="ARBA" id="ARBA00022980"/>
    </source>
</evidence>
<keyword evidence="3" id="KW-0687">Ribonucleoprotein</keyword>
<evidence type="ECO:0000313" key="4">
    <source>
        <dbReference type="EMBL" id="AOM67198.1"/>
    </source>
</evidence>
<dbReference type="HAMAP" id="MF_00385">
    <property type="entry name" value="Ribosomal_bS16"/>
    <property type="match status" value="1"/>
</dbReference>
<dbReference type="GO" id="GO:0032543">
    <property type="term" value="P:mitochondrial translation"/>
    <property type="evidence" value="ECO:0007669"/>
    <property type="project" value="TreeGrafter"/>
</dbReference>
<keyword evidence="2 4" id="KW-0689">Ribosomal protein</keyword>
<dbReference type="GO" id="GO:0003735">
    <property type="term" value="F:structural constituent of ribosome"/>
    <property type="evidence" value="ECO:0007669"/>
    <property type="project" value="InterPro"/>
</dbReference>
<dbReference type="Pfam" id="PF00886">
    <property type="entry name" value="Ribosomal_S16"/>
    <property type="match status" value="1"/>
</dbReference>
<dbReference type="PANTHER" id="PTHR12919">
    <property type="entry name" value="30S RIBOSOMAL PROTEIN S16"/>
    <property type="match status" value="1"/>
</dbReference>
<keyword evidence="4" id="KW-0934">Plastid</keyword>
<dbReference type="PANTHER" id="PTHR12919:SF20">
    <property type="entry name" value="SMALL RIBOSOMAL SUBUNIT PROTEIN BS16M"/>
    <property type="match status" value="1"/>
</dbReference>
<evidence type="ECO:0000256" key="1">
    <source>
        <dbReference type="ARBA" id="ARBA00006668"/>
    </source>
</evidence>
<gene>
    <name evidence="4" type="primary">rps16</name>
    <name evidence="4" type="ORF">Hrvl_138</name>
</gene>
<organism evidence="4">
    <name type="scientific">Hildenbrandia rivularis</name>
    <dbReference type="NCBI Taxonomy" id="135206"/>
    <lineage>
        <taxon>Eukaryota</taxon>
        <taxon>Rhodophyta</taxon>
        <taxon>Florideophyceae</taxon>
        <taxon>Hildenbrandiophycidae</taxon>
        <taxon>Hildenbrandiales</taxon>
        <taxon>Hildenbrandiaceae</taxon>
        <taxon>Hildenbrandia</taxon>
    </lineage>
</organism>
<dbReference type="GO" id="GO:0005739">
    <property type="term" value="C:mitochondrion"/>
    <property type="evidence" value="ECO:0007669"/>
    <property type="project" value="GOC"/>
</dbReference>
<geneLocation type="plastid" evidence="4"/>
<reference evidence="4" key="1">
    <citation type="journal article" date="2016" name="BMC Biol.">
        <title>Parallel evolution of highly conserved plastid genome architecture in red seaweeds and seed plants.</title>
        <authorList>
            <person name="Lee J."/>
            <person name="Cho C.H."/>
            <person name="Park S.I."/>
            <person name="Choi J.W."/>
            <person name="Song H.S."/>
            <person name="West J.A."/>
            <person name="Bhattacharya D."/>
            <person name="Yoon H.S."/>
        </authorList>
    </citation>
    <scope>NUCLEOTIDE SEQUENCE</scope>
</reference>
<dbReference type="InterPro" id="IPR023803">
    <property type="entry name" value="Ribosomal_bS16_dom_sf"/>
</dbReference>
<dbReference type="Gene3D" id="3.30.1320.10">
    <property type="match status" value="1"/>
</dbReference>